<dbReference type="CDD" id="cd00383">
    <property type="entry name" value="trans_reg_C"/>
    <property type="match status" value="1"/>
</dbReference>
<dbReference type="InterPro" id="IPR029787">
    <property type="entry name" value="Nucleotide_cyclase"/>
</dbReference>
<sequence length="635" mass="70022">MTVLNPTTEQSRLEALARYAVINTLPETAFDRIAALAARLFRTPIALVSLVDEEHQFFKACLGLDLRQTSRELSFCAHALDASEVLVVQDARQDPRFRDNALVTGHPHIRFYAGAPLETHDGFRLGTLCIIDTVPRPDLTADERGVLQDLAALVMDELELRLRGLQLERESQANALLMRSLRDSHAYSEVLLGVSELLLLQLPPMDLVTRVLELVSGVARIDWGNLSIVRGDEASIAAVWAANPEGEMLTSWIPSLLKRGTGALWHVLDQQRPHFVDRYETHPDSVPELRGLGITAVAWLPLGHFEDQSYIVMFTRLRRNEPWSAEDRALLEAAARSLRASLSNQERRRMMHESAFTDPLTSLGNRQALDAALKALPAQGLAGLASISLAGYRSVLEAEGQARGDALVRLFSIALSSDLAGGVQLFRTGANEFALVSQLGQAMTPSAWQCEVETAIQSALPVLRLAHFSGVTVQTGTAIGNEAPGVREALELAERRRYEQRALQRPAPDASQVRTAQVERPLPTQPTLDDLMAAPVRCGPLVLYPARQTVRVLDREVRLNLKETQVLAVLASSPEQMFSRADLCRTVWNRTAEEAGNALNLSVSSLRKKLLTLTSEYVIRSVRLGGYVLRVPPRA</sequence>
<dbReference type="Gene3D" id="3.30.70.270">
    <property type="match status" value="1"/>
</dbReference>
<evidence type="ECO:0000256" key="4">
    <source>
        <dbReference type="PROSITE-ProRule" id="PRU01091"/>
    </source>
</evidence>
<evidence type="ECO:0000256" key="1">
    <source>
        <dbReference type="ARBA" id="ARBA00023015"/>
    </source>
</evidence>
<dbReference type="SUPFAM" id="SSF46894">
    <property type="entry name" value="C-terminal effector domain of the bipartite response regulators"/>
    <property type="match status" value="1"/>
</dbReference>
<reference evidence="6" key="2">
    <citation type="submission" date="2020-09" db="EMBL/GenBank/DDBJ databases">
        <authorList>
            <person name="Sun Q."/>
            <person name="Ohkuma M."/>
        </authorList>
    </citation>
    <scope>NUCLEOTIDE SEQUENCE</scope>
    <source>
        <strain evidence="6">JCM 14371</strain>
    </source>
</reference>
<dbReference type="EMBL" id="BMOE01000003">
    <property type="protein sequence ID" value="GGJ69735.1"/>
    <property type="molecule type" value="Genomic_DNA"/>
</dbReference>
<dbReference type="InterPro" id="IPR000160">
    <property type="entry name" value="GGDEF_dom"/>
</dbReference>
<keyword evidence="1" id="KW-0805">Transcription regulation</keyword>
<feature type="domain" description="OmpR/PhoB-type" evidence="5">
    <location>
        <begin position="533"/>
        <end position="631"/>
    </location>
</feature>
<name>A0A917PBB4_9DEIO</name>
<dbReference type="GO" id="GO:0003677">
    <property type="term" value="F:DNA binding"/>
    <property type="evidence" value="ECO:0007669"/>
    <property type="project" value="UniProtKB-UniRule"/>
</dbReference>
<keyword evidence="3" id="KW-0804">Transcription</keyword>
<evidence type="ECO:0000256" key="2">
    <source>
        <dbReference type="ARBA" id="ARBA00023125"/>
    </source>
</evidence>
<dbReference type="AlphaFoldDB" id="A0A917PBB4"/>
<dbReference type="Pfam" id="PF00990">
    <property type="entry name" value="GGDEF"/>
    <property type="match status" value="1"/>
</dbReference>
<dbReference type="GO" id="GO:0006355">
    <property type="term" value="P:regulation of DNA-templated transcription"/>
    <property type="evidence" value="ECO:0007669"/>
    <property type="project" value="InterPro"/>
</dbReference>
<dbReference type="InterPro" id="IPR036388">
    <property type="entry name" value="WH-like_DNA-bd_sf"/>
</dbReference>
<feature type="DNA-binding region" description="OmpR/PhoB-type" evidence="4">
    <location>
        <begin position="533"/>
        <end position="631"/>
    </location>
</feature>
<protein>
    <submittedName>
        <fullName evidence="6">Diguanylate cyclase</fullName>
    </submittedName>
</protein>
<dbReference type="PROSITE" id="PS51755">
    <property type="entry name" value="OMPR_PHOB"/>
    <property type="match status" value="1"/>
</dbReference>
<evidence type="ECO:0000259" key="5">
    <source>
        <dbReference type="PROSITE" id="PS51755"/>
    </source>
</evidence>
<evidence type="ECO:0000313" key="7">
    <source>
        <dbReference type="Proteomes" id="UP000635726"/>
    </source>
</evidence>
<dbReference type="RefSeq" id="WP_188961426.1">
    <property type="nucleotide sequence ID" value="NZ_BMOE01000003.1"/>
</dbReference>
<dbReference type="InterPro" id="IPR003018">
    <property type="entry name" value="GAF"/>
</dbReference>
<dbReference type="InterPro" id="IPR001867">
    <property type="entry name" value="OmpR/PhoB-type_DNA-bd"/>
</dbReference>
<dbReference type="SMART" id="SM00267">
    <property type="entry name" value="GGDEF"/>
    <property type="match status" value="1"/>
</dbReference>
<evidence type="ECO:0000313" key="6">
    <source>
        <dbReference type="EMBL" id="GGJ69735.1"/>
    </source>
</evidence>
<dbReference type="Proteomes" id="UP000635726">
    <property type="component" value="Unassembled WGS sequence"/>
</dbReference>
<dbReference type="Gene3D" id="1.10.10.10">
    <property type="entry name" value="Winged helix-like DNA-binding domain superfamily/Winged helix DNA-binding domain"/>
    <property type="match status" value="1"/>
</dbReference>
<dbReference type="Pfam" id="PF00486">
    <property type="entry name" value="Trans_reg_C"/>
    <property type="match status" value="1"/>
</dbReference>
<dbReference type="InterPro" id="IPR016032">
    <property type="entry name" value="Sig_transdc_resp-reg_C-effctor"/>
</dbReference>
<dbReference type="Pfam" id="PF01590">
    <property type="entry name" value="GAF"/>
    <property type="match status" value="1"/>
</dbReference>
<dbReference type="Gene3D" id="3.30.450.40">
    <property type="match status" value="2"/>
</dbReference>
<evidence type="ECO:0000256" key="3">
    <source>
        <dbReference type="ARBA" id="ARBA00023163"/>
    </source>
</evidence>
<accession>A0A917PBB4</accession>
<dbReference type="SMART" id="SM00065">
    <property type="entry name" value="GAF"/>
    <property type="match status" value="2"/>
</dbReference>
<dbReference type="PANTHER" id="PTHR43102">
    <property type="entry name" value="SLR1143 PROTEIN"/>
    <property type="match status" value="1"/>
</dbReference>
<gene>
    <name evidence="6" type="ORF">GCM10008939_12610</name>
</gene>
<dbReference type="GO" id="GO:0000160">
    <property type="term" value="P:phosphorelay signal transduction system"/>
    <property type="evidence" value="ECO:0007669"/>
    <property type="project" value="InterPro"/>
</dbReference>
<dbReference type="SMART" id="SM00862">
    <property type="entry name" value="Trans_reg_C"/>
    <property type="match status" value="1"/>
</dbReference>
<dbReference type="SUPFAM" id="SSF55073">
    <property type="entry name" value="Nucleotide cyclase"/>
    <property type="match status" value="1"/>
</dbReference>
<proteinExistence type="predicted"/>
<dbReference type="SUPFAM" id="SSF55781">
    <property type="entry name" value="GAF domain-like"/>
    <property type="match status" value="2"/>
</dbReference>
<reference evidence="6" key="1">
    <citation type="journal article" date="2014" name="Int. J. Syst. Evol. Microbiol.">
        <title>Complete genome sequence of Corynebacterium casei LMG S-19264T (=DSM 44701T), isolated from a smear-ripened cheese.</title>
        <authorList>
            <consortium name="US DOE Joint Genome Institute (JGI-PGF)"/>
            <person name="Walter F."/>
            <person name="Albersmeier A."/>
            <person name="Kalinowski J."/>
            <person name="Ruckert C."/>
        </authorList>
    </citation>
    <scope>NUCLEOTIDE SEQUENCE</scope>
    <source>
        <strain evidence="6">JCM 14371</strain>
    </source>
</reference>
<keyword evidence="2 4" id="KW-0238">DNA-binding</keyword>
<dbReference type="InterPro" id="IPR029016">
    <property type="entry name" value="GAF-like_dom_sf"/>
</dbReference>
<dbReference type="InterPro" id="IPR043128">
    <property type="entry name" value="Rev_trsase/Diguanyl_cyclase"/>
</dbReference>
<dbReference type="PANTHER" id="PTHR43102:SF2">
    <property type="entry name" value="GAF DOMAIN-CONTAINING PROTEIN"/>
    <property type="match status" value="1"/>
</dbReference>
<keyword evidence="7" id="KW-1185">Reference proteome</keyword>
<organism evidence="6 7">
    <name type="scientific">Deinococcus aquiradiocola</name>
    <dbReference type="NCBI Taxonomy" id="393059"/>
    <lineage>
        <taxon>Bacteria</taxon>
        <taxon>Thermotogati</taxon>
        <taxon>Deinococcota</taxon>
        <taxon>Deinococci</taxon>
        <taxon>Deinococcales</taxon>
        <taxon>Deinococcaceae</taxon>
        <taxon>Deinococcus</taxon>
    </lineage>
</organism>
<comment type="caution">
    <text evidence="6">The sequence shown here is derived from an EMBL/GenBank/DDBJ whole genome shotgun (WGS) entry which is preliminary data.</text>
</comment>